<dbReference type="OrthoDB" id="1919336at2759"/>
<evidence type="ECO:0000313" key="2">
    <source>
        <dbReference type="EMBL" id="CAE7934949.1"/>
    </source>
</evidence>
<feature type="compositionally biased region" description="Polar residues" evidence="1">
    <location>
        <begin position="45"/>
        <end position="56"/>
    </location>
</feature>
<accession>A0A813BZW5</accession>
<evidence type="ECO:0000313" key="3">
    <source>
        <dbReference type="Proteomes" id="UP000601435"/>
    </source>
</evidence>
<dbReference type="EMBL" id="CAJNJA010083375">
    <property type="protein sequence ID" value="CAE7934949.1"/>
    <property type="molecule type" value="Genomic_DNA"/>
</dbReference>
<sequence>ADPSPAAVQEPSAAPKAFGSFWSSLGDSEVNLERASTPVKPPAETISTETQGSASPNEEKLCCYQCFKQFYARYAVEREVPTEFGGGCKRLCSEAAIIITIICNNGYHRHPSDDDYYHFWLRWGMVRS</sequence>
<keyword evidence="3" id="KW-1185">Reference proteome</keyword>
<reference evidence="2" key="1">
    <citation type="submission" date="2021-02" db="EMBL/GenBank/DDBJ databases">
        <authorList>
            <person name="Dougan E. K."/>
            <person name="Rhodes N."/>
            <person name="Thang M."/>
            <person name="Chan C."/>
        </authorList>
    </citation>
    <scope>NUCLEOTIDE SEQUENCE</scope>
</reference>
<gene>
    <name evidence="2" type="ORF">SNEC2469_LOCUS32678</name>
</gene>
<name>A0A813BZW5_9DINO</name>
<protein>
    <submittedName>
        <fullName evidence="2">Uncharacterized protein</fullName>
    </submittedName>
</protein>
<proteinExistence type="predicted"/>
<organism evidence="2 3">
    <name type="scientific">Symbiodinium necroappetens</name>
    <dbReference type="NCBI Taxonomy" id="1628268"/>
    <lineage>
        <taxon>Eukaryota</taxon>
        <taxon>Sar</taxon>
        <taxon>Alveolata</taxon>
        <taxon>Dinophyceae</taxon>
        <taxon>Suessiales</taxon>
        <taxon>Symbiodiniaceae</taxon>
        <taxon>Symbiodinium</taxon>
    </lineage>
</organism>
<evidence type="ECO:0000256" key="1">
    <source>
        <dbReference type="SAM" id="MobiDB-lite"/>
    </source>
</evidence>
<dbReference type="Proteomes" id="UP000601435">
    <property type="component" value="Unassembled WGS sequence"/>
</dbReference>
<feature type="region of interest" description="Disordered" evidence="1">
    <location>
        <begin position="33"/>
        <end position="57"/>
    </location>
</feature>
<comment type="caution">
    <text evidence="2">The sequence shown here is derived from an EMBL/GenBank/DDBJ whole genome shotgun (WGS) entry which is preliminary data.</text>
</comment>
<dbReference type="AlphaFoldDB" id="A0A813BZW5"/>
<feature type="non-terminal residue" evidence="2">
    <location>
        <position position="128"/>
    </location>
</feature>